<dbReference type="InterPro" id="IPR036249">
    <property type="entry name" value="Thioredoxin-like_sf"/>
</dbReference>
<evidence type="ECO:0000256" key="1">
    <source>
        <dbReference type="PIRNR" id="PIRNR006386"/>
    </source>
</evidence>
<feature type="active site" description="Nucleophile" evidence="2">
    <location>
        <position position="15"/>
    </location>
</feature>
<evidence type="ECO:0000313" key="6">
    <source>
        <dbReference type="Proteomes" id="UP001328107"/>
    </source>
</evidence>
<dbReference type="EMBL" id="BTRK01000007">
    <property type="protein sequence ID" value="GMR63177.1"/>
    <property type="molecule type" value="Genomic_DNA"/>
</dbReference>
<dbReference type="Pfam" id="PF01323">
    <property type="entry name" value="DSBA"/>
    <property type="match status" value="1"/>
</dbReference>
<dbReference type="InterPro" id="IPR051924">
    <property type="entry name" value="GST_Kappa/NadH"/>
</dbReference>
<dbReference type="EMBL" id="BTRK01000007">
    <property type="protein sequence ID" value="GMR63178.1"/>
    <property type="molecule type" value="Genomic_DNA"/>
</dbReference>
<evidence type="ECO:0000313" key="4">
    <source>
        <dbReference type="EMBL" id="GMR63177.1"/>
    </source>
</evidence>
<gene>
    <name evidence="4" type="ORF">PMAYCL1PPCAC_33372</name>
    <name evidence="5" type="ORF">PMAYCL1PPCAC_33373</name>
</gene>
<sequence>MVKKFAVDLYFDLISPYSFILFESLLARRSTWPMEVTLKPVALGHIMKASGNKPPAFAVPAKGPYMGRDVTRLARYYNIPLKFREDFLTIIQTKSSINADRLICAVQLAQPEKAEAVARALFRRFWVDRADIFEEKDFLEVLSACGVSDPSAIVSSISSEAVKGKMRENTDEAVESGCFGAPWTVLTLENGRKEKFFGSDRLHIIGHMMGQKFDGPLVASL</sequence>
<dbReference type="GO" id="GO:0005777">
    <property type="term" value="C:peroxisome"/>
    <property type="evidence" value="ECO:0007669"/>
    <property type="project" value="TreeGrafter"/>
</dbReference>
<comment type="caution">
    <text evidence="4">The sequence shown here is derived from an EMBL/GenBank/DDBJ whole genome shotgun (WGS) entry which is preliminary data.</text>
</comment>
<evidence type="ECO:0000313" key="5">
    <source>
        <dbReference type="EMBL" id="GMR63178.1"/>
    </source>
</evidence>
<dbReference type="PANTHER" id="PTHR42943:SF2">
    <property type="entry name" value="GLUTATHIONE S-TRANSFERASE KAPPA 1"/>
    <property type="match status" value="1"/>
</dbReference>
<dbReference type="PIRSF" id="PIRSF006386">
    <property type="entry name" value="HCCAis_GSTk"/>
    <property type="match status" value="1"/>
</dbReference>
<dbReference type="GO" id="GO:0004602">
    <property type="term" value="F:glutathione peroxidase activity"/>
    <property type="evidence" value="ECO:0007669"/>
    <property type="project" value="TreeGrafter"/>
</dbReference>
<dbReference type="FunFam" id="3.40.30.10:FF:000325">
    <property type="entry name" value="Glutathione S-transferase kappa"/>
    <property type="match status" value="1"/>
</dbReference>
<dbReference type="SUPFAM" id="SSF52833">
    <property type="entry name" value="Thioredoxin-like"/>
    <property type="match status" value="1"/>
</dbReference>
<name>A0AAN5IE94_9BILA</name>
<keyword evidence="6" id="KW-1185">Reference proteome</keyword>
<dbReference type="GO" id="GO:0004364">
    <property type="term" value="F:glutathione transferase activity"/>
    <property type="evidence" value="ECO:0007669"/>
    <property type="project" value="UniProtKB-UniRule"/>
</dbReference>
<dbReference type="Proteomes" id="UP001328107">
    <property type="component" value="Unassembled WGS sequence"/>
</dbReference>
<accession>A0AAN5IE94</accession>
<dbReference type="EC" id="2.5.1.18" evidence="1"/>
<dbReference type="GO" id="GO:0006749">
    <property type="term" value="P:glutathione metabolic process"/>
    <property type="evidence" value="ECO:0007669"/>
    <property type="project" value="TreeGrafter"/>
</dbReference>
<evidence type="ECO:0000256" key="2">
    <source>
        <dbReference type="PIRSR" id="PIRSR006386-1"/>
    </source>
</evidence>
<evidence type="ECO:0000259" key="3">
    <source>
        <dbReference type="Pfam" id="PF01323"/>
    </source>
</evidence>
<dbReference type="InterPro" id="IPR014440">
    <property type="entry name" value="HCCAis_GSTk"/>
</dbReference>
<organism evidence="4 6">
    <name type="scientific">Pristionchus mayeri</name>
    <dbReference type="NCBI Taxonomy" id="1317129"/>
    <lineage>
        <taxon>Eukaryota</taxon>
        <taxon>Metazoa</taxon>
        <taxon>Ecdysozoa</taxon>
        <taxon>Nematoda</taxon>
        <taxon>Chromadorea</taxon>
        <taxon>Rhabditida</taxon>
        <taxon>Rhabditina</taxon>
        <taxon>Diplogasteromorpha</taxon>
        <taxon>Diplogasteroidea</taxon>
        <taxon>Neodiplogasteridae</taxon>
        <taxon>Pristionchus</taxon>
    </lineage>
</organism>
<feature type="domain" description="DSBA-like thioredoxin" evidence="3">
    <location>
        <begin position="7"/>
        <end position="203"/>
    </location>
</feature>
<dbReference type="InterPro" id="IPR001853">
    <property type="entry name" value="DSBA-like_thioredoxin_dom"/>
</dbReference>
<reference evidence="6" key="1">
    <citation type="submission" date="2022-10" db="EMBL/GenBank/DDBJ databases">
        <title>Genome assembly of Pristionchus species.</title>
        <authorList>
            <person name="Yoshida K."/>
            <person name="Sommer R.J."/>
        </authorList>
    </citation>
    <scope>NUCLEOTIDE SEQUENCE [LARGE SCALE GENOMIC DNA]</scope>
    <source>
        <strain evidence="5 6">RS5460</strain>
    </source>
</reference>
<dbReference type="PANTHER" id="PTHR42943">
    <property type="entry name" value="GLUTATHIONE S-TRANSFERASE KAPPA"/>
    <property type="match status" value="1"/>
</dbReference>
<comment type="catalytic activity">
    <reaction evidence="1">
        <text>RX + glutathione = an S-substituted glutathione + a halide anion + H(+)</text>
        <dbReference type="Rhea" id="RHEA:16437"/>
        <dbReference type="ChEBI" id="CHEBI:15378"/>
        <dbReference type="ChEBI" id="CHEBI:16042"/>
        <dbReference type="ChEBI" id="CHEBI:17792"/>
        <dbReference type="ChEBI" id="CHEBI:57925"/>
        <dbReference type="ChEBI" id="CHEBI:90779"/>
        <dbReference type="EC" id="2.5.1.18"/>
    </reaction>
</comment>
<proteinExistence type="inferred from homology"/>
<keyword evidence="1" id="KW-0808">Transferase</keyword>
<dbReference type="GO" id="GO:0005739">
    <property type="term" value="C:mitochondrion"/>
    <property type="evidence" value="ECO:0007669"/>
    <property type="project" value="TreeGrafter"/>
</dbReference>
<protein>
    <recommendedName>
        <fullName evidence="1">Glutathione S-transferase kappa</fullName>
        <ecNumber evidence="1">2.5.1.18</ecNumber>
    </recommendedName>
</protein>
<reference evidence="4" key="2">
    <citation type="submission" date="2023-06" db="EMBL/GenBank/DDBJ databases">
        <title>Genome assembly of Pristionchus species.</title>
        <authorList>
            <person name="Yoshida K."/>
            <person name="Sommer R.J."/>
        </authorList>
    </citation>
    <scope>NUCLEOTIDE SEQUENCE</scope>
    <source>
        <strain evidence="4">RS5460</strain>
    </source>
</reference>
<dbReference type="Gene3D" id="3.40.30.10">
    <property type="entry name" value="Glutaredoxin"/>
    <property type="match status" value="1"/>
</dbReference>
<dbReference type="AlphaFoldDB" id="A0AAN5IE94"/>
<comment type="similarity">
    <text evidence="1">Belongs to the GST superfamily. Kappa family.</text>
</comment>